<evidence type="ECO:0000313" key="9">
    <source>
        <dbReference type="Proteomes" id="UP000193450"/>
    </source>
</evidence>
<accession>A0A1X9NDR5</accession>
<evidence type="ECO:0000256" key="6">
    <source>
        <dbReference type="SAM" id="SignalP"/>
    </source>
</evidence>
<dbReference type="PROSITE" id="PS00523">
    <property type="entry name" value="SULFATASE_1"/>
    <property type="match status" value="1"/>
</dbReference>
<dbReference type="CDD" id="cd16025">
    <property type="entry name" value="PAS_like"/>
    <property type="match status" value="1"/>
</dbReference>
<keyword evidence="9" id="KW-1185">Reference proteome</keyword>
<evidence type="ECO:0000256" key="3">
    <source>
        <dbReference type="ARBA" id="ARBA00022801"/>
    </source>
</evidence>
<evidence type="ECO:0000259" key="7">
    <source>
        <dbReference type="Pfam" id="PF00884"/>
    </source>
</evidence>
<evidence type="ECO:0000256" key="1">
    <source>
        <dbReference type="ARBA" id="ARBA00008779"/>
    </source>
</evidence>
<feature type="transmembrane region" description="Helical" evidence="5">
    <location>
        <begin position="629"/>
        <end position="651"/>
    </location>
</feature>
<dbReference type="AlphaFoldDB" id="A0A1X9NDR5"/>
<evidence type="ECO:0000256" key="2">
    <source>
        <dbReference type="ARBA" id="ARBA00022723"/>
    </source>
</evidence>
<dbReference type="Proteomes" id="UP000193450">
    <property type="component" value="Chromosome"/>
</dbReference>
<keyword evidence="5" id="KW-0812">Transmembrane</keyword>
<feature type="transmembrane region" description="Helical" evidence="5">
    <location>
        <begin position="658"/>
        <end position="677"/>
    </location>
</feature>
<dbReference type="Pfam" id="PF00884">
    <property type="entry name" value="Sulfatase"/>
    <property type="match status" value="1"/>
</dbReference>
<dbReference type="GO" id="GO:0004065">
    <property type="term" value="F:arylsulfatase activity"/>
    <property type="evidence" value="ECO:0007669"/>
    <property type="project" value="TreeGrafter"/>
</dbReference>
<reference evidence="8 9" key="1">
    <citation type="submission" date="2016-11" db="EMBL/GenBank/DDBJ databases">
        <title>Trade-off between light-utilization and light-protection in marine flavobacteria.</title>
        <authorList>
            <person name="Kumagai Y."/>
        </authorList>
    </citation>
    <scope>NUCLEOTIDE SEQUENCE [LARGE SCALE GENOMIC DNA]</scope>
    <source>
        <strain evidence="8 9">NBRC 107125</strain>
    </source>
</reference>
<gene>
    <name evidence="8" type="ORF">BST96_14415</name>
</gene>
<dbReference type="RefSeq" id="WP_206045347.1">
    <property type="nucleotide sequence ID" value="NZ_CP019343.1"/>
</dbReference>
<dbReference type="InterPro" id="IPR000917">
    <property type="entry name" value="Sulfatase_N"/>
</dbReference>
<feature type="signal peptide" evidence="6">
    <location>
        <begin position="1"/>
        <end position="21"/>
    </location>
</feature>
<dbReference type="PANTHER" id="PTHR42693">
    <property type="entry name" value="ARYLSULFATASE FAMILY MEMBER"/>
    <property type="match status" value="1"/>
</dbReference>
<dbReference type="STRING" id="716816.BST96_14415"/>
<organism evidence="8 9">
    <name type="scientific">Oceanicoccus sagamiensis</name>
    <dbReference type="NCBI Taxonomy" id="716816"/>
    <lineage>
        <taxon>Bacteria</taxon>
        <taxon>Pseudomonadati</taxon>
        <taxon>Pseudomonadota</taxon>
        <taxon>Gammaproteobacteria</taxon>
        <taxon>Cellvibrionales</taxon>
        <taxon>Spongiibacteraceae</taxon>
        <taxon>Oceanicoccus</taxon>
    </lineage>
</organism>
<dbReference type="Gene3D" id="3.30.1120.10">
    <property type="match status" value="1"/>
</dbReference>
<dbReference type="InterPro" id="IPR050738">
    <property type="entry name" value="Sulfatase"/>
</dbReference>
<feature type="chain" id="PRO_5013390371" description="Sulfatase N-terminal domain-containing protein" evidence="6">
    <location>
        <begin position="22"/>
        <end position="711"/>
    </location>
</feature>
<feature type="domain" description="Sulfatase N-terminal" evidence="7">
    <location>
        <begin position="26"/>
        <end position="432"/>
    </location>
</feature>
<dbReference type="GO" id="GO:0046872">
    <property type="term" value="F:metal ion binding"/>
    <property type="evidence" value="ECO:0007669"/>
    <property type="project" value="UniProtKB-KW"/>
</dbReference>
<name>A0A1X9NDR5_9GAMM</name>
<comment type="similarity">
    <text evidence="1">Belongs to the sulfatase family.</text>
</comment>
<dbReference type="Gene3D" id="3.40.720.10">
    <property type="entry name" value="Alkaline Phosphatase, subunit A"/>
    <property type="match status" value="1"/>
</dbReference>
<keyword evidence="3" id="KW-0378">Hydrolase</keyword>
<evidence type="ECO:0000313" key="8">
    <source>
        <dbReference type="EMBL" id="ARN75204.1"/>
    </source>
</evidence>
<feature type="transmembrane region" description="Helical" evidence="5">
    <location>
        <begin position="589"/>
        <end position="609"/>
    </location>
</feature>
<keyword evidence="6" id="KW-0732">Signal</keyword>
<keyword evidence="5" id="KW-0472">Membrane</keyword>
<dbReference type="PANTHER" id="PTHR42693:SF33">
    <property type="entry name" value="ARYLSULFATASE"/>
    <property type="match status" value="1"/>
</dbReference>
<sequence>MQVFSFFLLLLFSLMYSTAQADTPRPNIVMILVDDAGLMDFQPFGSEARMPNIQQLADQGVSFTHYRTSPLCSPSRAMLLTGVDNHRTGVATIREVIPDQHLNQPGYSLSLEPGVKTIADHLRSAGYRTYMTGKWHMGDKVKDLPVSHGFDRSFVLDASGADNWEQRPYMAYYATAPWYEDDKPATLPEDFYSSEFIVSKMLEYLEGDYTTAEEQQKPFFAYLAFQAIHIPIQAPREFTENYNGVFDQGWHKLREQRWQKAQALGLVPEGAPLASIPEDLREWENLSDEERRYYAKAMQVNAGMLEAMDFHIGRLMQWLEERGELDNTVFVVTSDNGPEFNDMATNPGIRLWNAISGYQNDIETMGEKNSLVSIGPEWAYAAASPSKQFKFYTHDGGIRVPLIMSGPGLPEGERRSAFSLVTDITPTLLDYLQLSVKPEVAITGRSLKPVIEDSSAVIYGLEDAVGIEVAGNAALFKGDYKLSRNLPPYGDGQWRLFNVATDPGETQDLTDANPALFQQLLKDYQGYAEDFGVQAMPPGYNSIEMVTRNTVKKMFQQYRSIILSMLVVVVIIVVLIIRKFKKVFTMEKVIRGLTIFAGFLFVALGIRWVAEPEAIAAQLGMPLMEGTALNTQIGDMGAFFFAGGLMALIGVFSGKREWFYSAMLLIGSAGVFRVLALLVQDAELPIDKLVVEIVIFSLLLAASKTLTPKNE</sequence>
<dbReference type="InterPro" id="IPR024607">
    <property type="entry name" value="Sulfatase_CS"/>
</dbReference>
<protein>
    <recommendedName>
        <fullName evidence="7">Sulfatase N-terminal domain-containing protein</fullName>
    </recommendedName>
</protein>
<dbReference type="InterPro" id="IPR017850">
    <property type="entry name" value="Alkaline_phosphatase_core_sf"/>
</dbReference>
<evidence type="ECO:0000256" key="4">
    <source>
        <dbReference type="ARBA" id="ARBA00022837"/>
    </source>
</evidence>
<evidence type="ECO:0000256" key="5">
    <source>
        <dbReference type="SAM" id="Phobius"/>
    </source>
</evidence>
<keyword evidence="2" id="KW-0479">Metal-binding</keyword>
<proteinExistence type="inferred from homology"/>
<dbReference type="SUPFAM" id="SSF53649">
    <property type="entry name" value="Alkaline phosphatase-like"/>
    <property type="match status" value="1"/>
</dbReference>
<keyword evidence="5" id="KW-1133">Transmembrane helix</keyword>
<dbReference type="KEGG" id="osg:BST96_14415"/>
<dbReference type="EMBL" id="CP019343">
    <property type="protein sequence ID" value="ARN75204.1"/>
    <property type="molecule type" value="Genomic_DNA"/>
</dbReference>
<feature type="transmembrane region" description="Helical" evidence="5">
    <location>
        <begin position="558"/>
        <end position="577"/>
    </location>
</feature>
<keyword evidence="4" id="KW-0106">Calcium</keyword>